<dbReference type="GO" id="GO:0006304">
    <property type="term" value="P:DNA modification"/>
    <property type="evidence" value="ECO:0007669"/>
    <property type="project" value="InterPro"/>
</dbReference>
<dbReference type="GO" id="GO:0009007">
    <property type="term" value="F:site-specific DNA-methyltransferase (adenine-specific) activity"/>
    <property type="evidence" value="ECO:0007669"/>
    <property type="project" value="UniProtKB-EC"/>
</dbReference>
<evidence type="ECO:0000259" key="6">
    <source>
        <dbReference type="Pfam" id="PF07669"/>
    </source>
</evidence>
<feature type="domain" description="Type ISP restriction-modification enzyme LLaBIII C-terminal specificity" evidence="7">
    <location>
        <begin position="699"/>
        <end position="1038"/>
    </location>
</feature>
<dbReference type="InterPro" id="IPR041635">
    <property type="entry name" value="Type_ISP_LLaBIII_C"/>
</dbReference>
<dbReference type="Pfam" id="PF07669">
    <property type="entry name" value="Eco57I"/>
    <property type="match status" value="1"/>
</dbReference>
<gene>
    <name evidence="8" type="ORF">DI549_16190</name>
</gene>
<dbReference type="Gene3D" id="3.40.50.150">
    <property type="entry name" value="Vaccinia Virus protein VP39"/>
    <property type="match status" value="1"/>
</dbReference>
<evidence type="ECO:0000256" key="5">
    <source>
        <dbReference type="ARBA" id="ARBA00047942"/>
    </source>
</evidence>
<dbReference type="EC" id="2.1.1.72" evidence="1"/>
<protein>
    <recommendedName>
        <fullName evidence="1">site-specific DNA-methyltransferase (adenine-specific)</fullName>
        <ecNumber evidence="1">2.1.1.72</ecNumber>
    </recommendedName>
</protein>
<evidence type="ECO:0000256" key="1">
    <source>
        <dbReference type="ARBA" id="ARBA00011900"/>
    </source>
</evidence>
<proteinExistence type="predicted"/>
<dbReference type="InterPro" id="IPR011639">
    <property type="entry name" value="MethylTrfase_TaqI-like_dom"/>
</dbReference>
<evidence type="ECO:0000313" key="8">
    <source>
        <dbReference type="EMBL" id="PZQ80760.1"/>
    </source>
</evidence>
<evidence type="ECO:0000259" key="7">
    <source>
        <dbReference type="Pfam" id="PF18135"/>
    </source>
</evidence>
<evidence type="ECO:0000256" key="2">
    <source>
        <dbReference type="ARBA" id="ARBA00022603"/>
    </source>
</evidence>
<dbReference type="Proteomes" id="UP000248887">
    <property type="component" value="Unassembled WGS sequence"/>
</dbReference>
<name>A0A2W5T1T9_ANCNO</name>
<evidence type="ECO:0000256" key="4">
    <source>
        <dbReference type="ARBA" id="ARBA00022691"/>
    </source>
</evidence>
<reference evidence="8 9" key="1">
    <citation type="submission" date="2017-08" db="EMBL/GenBank/DDBJ databases">
        <title>Infants hospitalized years apart are colonized by the same room-sourced microbial strains.</title>
        <authorList>
            <person name="Brooks B."/>
            <person name="Olm M.R."/>
            <person name="Firek B.A."/>
            <person name="Baker R."/>
            <person name="Thomas B.C."/>
            <person name="Morowitz M.J."/>
            <person name="Banfield J.F."/>
        </authorList>
    </citation>
    <scope>NUCLEOTIDE SEQUENCE [LARGE SCALE GENOMIC DNA]</scope>
    <source>
        <strain evidence="8">S2_005_001_R2_27</strain>
    </source>
</reference>
<comment type="catalytic activity">
    <reaction evidence="5">
        <text>a 2'-deoxyadenosine in DNA + S-adenosyl-L-methionine = an N(6)-methyl-2'-deoxyadenosine in DNA + S-adenosyl-L-homocysteine + H(+)</text>
        <dbReference type="Rhea" id="RHEA:15197"/>
        <dbReference type="Rhea" id="RHEA-COMP:12418"/>
        <dbReference type="Rhea" id="RHEA-COMP:12419"/>
        <dbReference type="ChEBI" id="CHEBI:15378"/>
        <dbReference type="ChEBI" id="CHEBI:57856"/>
        <dbReference type="ChEBI" id="CHEBI:59789"/>
        <dbReference type="ChEBI" id="CHEBI:90615"/>
        <dbReference type="ChEBI" id="CHEBI:90616"/>
        <dbReference type="EC" id="2.1.1.72"/>
    </reaction>
</comment>
<dbReference type="InterPro" id="IPR050953">
    <property type="entry name" value="N4_N6_ade-DNA_methylase"/>
</dbReference>
<evidence type="ECO:0000313" key="9">
    <source>
        <dbReference type="Proteomes" id="UP000248887"/>
    </source>
</evidence>
<accession>A0A2W5T1T9</accession>
<keyword evidence="3 8" id="KW-0808">Transferase</keyword>
<dbReference type="InterPro" id="IPR029063">
    <property type="entry name" value="SAM-dependent_MTases_sf"/>
</dbReference>
<dbReference type="PANTHER" id="PTHR33841:SF1">
    <property type="entry name" value="DNA METHYLTRANSFERASE A"/>
    <property type="match status" value="1"/>
</dbReference>
<dbReference type="PRINTS" id="PR00507">
    <property type="entry name" value="N12N6MTFRASE"/>
</dbReference>
<dbReference type="SUPFAM" id="SSF53335">
    <property type="entry name" value="S-adenosyl-L-methionine-dependent methyltransferases"/>
    <property type="match status" value="1"/>
</dbReference>
<feature type="domain" description="Type II methyltransferase M.TaqI-like" evidence="6">
    <location>
        <begin position="499"/>
        <end position="592"/>
    </location>
</feature>
<keyword evidence="2 8" id="KW-0489">Methyltransferase</keyword>
<evidence type="ECO:0000256" key="3">
    <source>
        <dbReference type="ARBA" id="ARBA00022679"/>
    </source>
</evidence>
<dbReference type="GO" id="GO:0032259">
    <property type="term" value="P:methylation"/>
    <property type="evidence" value="ECO:0007669"/>
    <property type="project" value="UniProtKB-KW"/>
</dbReference>
<comment type="caution">
    <text evidence="8">The sequence shown here is derived from an EMBL/GenBank/DDBJ whole genome shotgun (WGS) entry which is preliminary data.</text>
</comment>
<dbReference type="EMBL" id="QFQD01000057">
    <property type="protein sequence ID" value="PZQ80760.1"/>
    <property type="molecule type" value="Genomic_DNA"/>
</dbReference>
<sequence>MLIAGFMGKVIAVHKTGAATEHSYRPALEGLFNSLSPSVTAINEPKRVKCGAPDFIMQRGDLVIGHAEAKDLNLDIHSLKDANKDQQQRYLKALPNLIYTNCLDWDFFRNGEKFATVNIGKMTLGIKPNPDEYDRLENLLLDFAVQKPQTITSPRDLATRMAGKANLIKDVLRKTLADDKTFQSELFVQYAAFKENLIHDITPEDFSDIYAETVAYGMFAARLHDTTLETFTRQEALELLPKSNPFLRSLFGYVAGHDLDDRIAWIIDDLAGVFQAVDISKVMAGFGKLTGQADPFLHFYETFLAAYNPSKRKARGVWYTPEPVVNFIVRAVDEVLQGDFGLEDGLADTSKVTINWDTGQRKRTQKGGFSKDGKNQIEKREVHRVQILDPATGTGTFLAEVIKQIAPKVQGVAPGIWSKYIADDLVPRLHGFELLMASYAMCHMKIDMILTELGYKPDVGSPRLSVYLTNSLEEGEPANQTLPFTQWLSREAKGANTIKRDMPIMCVIGNPPYSVASSNKGEWANALVAPYKADLDETSMNSLSDDYVKFIRLAENFVSANEVGMFGMITNNSFLDGVVHRKMRLHLRRTFDDIYIVNLHGDSNKKERTPEGQPDRNVFDIMQGVAITIAIKTGKKEGLADVRVKDIWGSRQSKYDYLTANSLKSIDFQEANFHGDYHFFTRKDFAGVENYEAGFKINDLFQSGLSGIKFRKDRLLVLGNHTRADAVRMADDVATMAKGELLKKYGFSETSDWQLDEQRQNFQDHQASDFIKIAYRPLDWRWTYYPLDKIHKIIPRGDSRRGLMQHMIGHKNIALICGRQNKSGLNDHFLVSDCPSEMKTGESTIQSYHFPLYLYPTGHDLDRERRVNFSPNIFKRIQSLGKDKEHGIPDELQVFDYIYAVLYSPSYRQTYAEFLRIDFPRIPYPASSQEFWTLSTKGAQLRKLHLMDATSIGATPYPLQGEGNNVVEGPKLEGGKIWINKTQGFDAVPEVAWDFFIGGYQPAQRWLKDRRGRALHFDEVKHFQRIIKVLTETDRIMNSMN</sequence>
<organism evidence="8 9">
    <name type="scientific">Ancylobacter novellus</name>
    <name type="common">Thiobacillus novellus</name>
    <dbReference type="NCBI Taxonomy" id="921"/>
    <lineage>
        <taxon>Bacteria</taxon>
        <taxon>Pseudomonadati</taxon>
        <taxon>Pseudomonadota</taxon>
        <taxon>Alphaproteobacteria</taxon>
        <taxon>Hyphomicrobiales</taxon>
        <taxon>Xanthobacteraceae</taxon>
        <taxon>Ancylobacter</taxon>
    </lineage>
</organism>
<dbReference type="PANTHER" id="PTHR33841">
    <property type="entry name" value="DNA METHYLTRANSFERASE YEEA-RELATED"/>
    <property type="match status" value="1"/>
</dbReference>
<dbReference type="Pfam" id="PF18135">
    <property type="entry name" value="Type_ISP_C"/>
    <property type="match status" value="1"/>
</dbReference>
<keyword evidence="4" id="KW-0949">S-adenosyl-L-methionine</keyword>
<dbReference type="AlphaFoldDB" id="A0A2W5T1T9"/>